<dbReference type="CDD" id="cd04666">
    <property type="entry name" value="NUDIX_DIPP2_like_Nudt4"/>
    <property type="match status" value="1"/>
</dbReference>
<protein>
    <recommendedName>
        <fullName evidence="5">Nudix hydrolase domain-containing protein</fullName>
    </recommendedName>
</protein>
<comment type="cofactor">
    <cofactor evidence="1">
        <name>Mg(2+)</name>
        <dbReference type="ChEBI" id="CHEBI:18420"/>
    </cofactor>
</comment>
<proteinExistence type="predicted"/>
<dbReference type="AlphaFoldDB" id="A0A0P0YVZ5"/>
<sequence length="161" mass="18319">MGDKKARRERKGEKRQVAALPVRVDEDGNLLVLLITSRETRRWVLPKGNLMKGKTPARAAAIEAIEEAGIVGKTIKKPYDSFQYWKRGKRAFAFAVVDVYLLIVAGRRPTWKEKGQRRQVWVTPSQAALMVLEPELQSLLQRLDADEAVARQIRENFPEPA</sequence>
<evidence type="ECO:0000259" key="5">
    <source>
        <dbReference type="PROSITE" id="PS51462"/>
    </source>
</evidence>
<dbReference type="InterPro" id="IPR000086">
    <property type="entry name" value="NUDIX_hydrolase_dom"/>
</dbReference>
<keyword evidence="3" id="KW-0378">Hydrolase</keyword>
<evidence type="ECO:0000256" key="1">
    <source>
        <dbReference type="ARBA" id="ARBA00001946"/>
    </source>
</evidence>
<dbReference type="PROSITE" id="PS51462">
    <property type="entry name" value="NUDIX"/>
    <property type="match status" value="1"/>
</dbReference>
<dbReference type="SUPFAM" id="SSF55811">
    <property type="entry name" value="Nudix"/>
    <property type="match status" value="1"/>
</dbReference>
<evidence type="ECO:0000256" key="3">
    <source>
        <dbReference type="ARBA" id="ARBA00022801"/>
    </source>
</evidence>
<dbReference type="Gene3D" id="3.90.79.10">
    <property type="entry name" value="Nucleoside Triphosphate Pyrophosphohydrolase"/>
    <property type="match status" value="1"/>
</dbReference>
<dbReference type="EMBL" id="LC066370">
    <property type="protein sequence ID" value="BAT25663.1"/>
    <property type="molecule type" value="Genomic_DNA"/>
</dbReference>
<accession>A0A0P0YVZ5</accession>
<dbReference type="PANTHER" id="PTHR12629:SF0">
    <property type="entry name" value="DIPHOSPHOINOSITOL-POLYPHOSPHATE DIPHOSPHATASE"/>
    <property type="match status" value="1"/>
</dbReference>
<feature type="domain" description="Nudix hydrolase" evidence="5">
    <location>
        <begin position="13"/>
        <end position="144"/>
    </location>
</feature>
<dbReference type="PANTHER" id="PTHR12629">
    <property type="entry name" value="DIPHOSPHOINOSITOL POLYPHOSPHATE PHOSPHOHYDROLASE"/>
    <property type="match status" value="1"/>
</dbReference>
<dbReference type="InterPro" id="IPR015797">
    <property type="entry name" value="NUDIX_hydrolase-like_dom_sf"/>
</dbReference>
<evidence type="ECO:0000313" key="6">
    <source>
        <dbReference type="EMBL" id="BAT25663.1"/>
    </source>
</evidence>
<dbReference type="InterPro" id="IPR047198">
    <property type="entry name" value="DDP-like_NUDIX"/>
</dbReference>
<evidence type="ECO:0000256" key="2">
    <source>
        <dbReference type="ARBA" id="ARBA00022723"/>
    </source>
</evidence>
<dbReference type="Pfam" id="PF00293">
    <property type="entry name" value="NUDIX"/>
    <property type="match status" value="1"/>
</dbReference>
<dbReference type="GO" id="GO:0005737">
    <property type="term" value="C:cytoplasm"/>
    <property type="evidence" value="ECO:0007669"/>
    <property type="project" value="TreeGrafter"/>
</dbReference>
<organism evidence="6">
    <name type="scientific">Aureimonas altamirensis</name>
    <dbReference type="NCBI Taxonomy" id="370622"/>
    <lineage>
        <taxon>Bacteria</taxon>
        <taxon>Pseudomonadati</taxon>
        <taxon>Pseudomonadota</taxon>
        <taxon>Alphaproteobacteria</taxon>
        <taxon>Hyphomicrobiales</taxon>
        <taxon>Aurantimonadaceae</taxon>
        <taxon>Aureimonas</taxon>
    </lineage>
</organism>
<dbReference type="RefSeq" id="WP_060599994.1">
    <property type="nucleotide sequence ID" value="NZ_BBWQ01000001.1"/>
</dbReference>
<dbReference type="GO" id="GO:0016462">
    <property type="term" value="F:pyrophosphatase activity"/>
    <property type="evidence" value="ECO:0007669"/>
    <property type="project" value="InterPro"/>
</dbReference>
<keyword evidence="4" id="KW-0460">Magnesium</keyword>
<evidence type="ECO:0000256" key="4">
    <source>
        <dbReference type="ARBA" id="ARBA00022842"/>
    </source>
</evidence>
<dbReference type="GO" id="GO:0046872">
    <property type="term" value="F:metal ion binding"/>
    <property type="evidence" value="ECO:0007669"/>
    <property type="project" value="UniProtKB-KW"/>
</dbReference>
<keyword evidence="2" id="KW-0479">Metal-binding</keyword>
<name>A0A0P0YVZ5_9HYPH</name>
<reference evidence="6" key="1">
    <citation type="journal article" date="2015" name="Proc. Natl. Acad. Sci. U.S.A.">
        <title>Bacterial clade with the ribosomal RNA operon on a small plasmid rather than the chromosome.</title>
        <authorList>
            <person name="Anda M."/>
            <person name="Ohtsubo Y."/>
            <person name="Okubo T."/>
            <person name="Sugawara M."/>
            <person name="Nagata Y."/>
            <person name="Tsuda M."/>
            <person name="Minamisawa K."/>
            <person name="Mitsui H."/>
        </authorList>
    </citation>
    <scope>NUCLEOTIDE SEQUENCE</scope>
    <source>
        <strain evidence="6">DSM 21988</strain>
    </source>
</reference>